<dbReference type="PANTHER" id="PTHR34285:SF3">
    <property type="entry name" value="OS08G0510800 PROTEIN"/>
    <property type="match status" value="1"/>
</dbReference>
<dbReference type="PANTHER" id="PTHR34285">
    <property type="entry name" value="OS08G0510800 PROTEIN"/>
    <property type="match status" value="1"/>
</dbReference>
<organism evidence="2 3">
    <name type="scientific">Nelumbo nucifera</name>
    <name type="common">Sacred lotus</name>
    <dbReference type="NCBI Taxonomy" id="4432"/>
    <lineage>
        <taxon>Eukaryota</taxon>
        <taxon>Viridiplantae</taxon>
        <taxon>Streptophyta</taxon>
        <taxon>Embryophyta</taxon>
        <taxon>Tracheophyta</taxon>
        <taxon>Spermatophyta</taxon>
        <taxon>Magnoliopsida</taxon>
        <taxon>Proteales</taxon>
        <taxon>Nelumbonaceae</taxon>
        <taxon>Nelumbo</taxon>
    </lineage>
</organism>
<keyword evidence="2" id="KW-1185">Reference proteome</keyword>
<dbReference type="Proteomes" id="UP000189703">
    <property type="component" value="Unplaced"/>
</dbReference>
<evidence type="ECO:0000256" key="1">
    <source>
        <dbReference type="SAM" id="MobiDB-lite"/>
    </source>
</evidence>
<dbReference type="RefSeq" id="XP_010265892.1">
    <property type="nucleotide sequence ID" value="XM_010267590.2"/>
</dbReference>
<evidence type="ECO:0000313" key="2">
    <source>
        <dbReference type="Proteomes" id="UP000189703"/>
    </source>
</evidence>
<dbReference type="InParanoid" id="A0A1U8AJ10"/>
<dbReference type="STRING" id="4432.A0A1U8AJ10"/>
<feature type="region of interest" description="Disordered" evidence="1">
    <location>
        <begin position="136"/>
        <end position="161"/>
    </location>
</feature>
<dbReference type="FunCoup" id="A0A1U8AJ10">
    <property type="interactions" value="2654"/>
</dbReference>
<gene>
    <name evidence="3" type="primary">LOC104603530</name>
</gene>
<reference evidence="3" key="1">
    <citation type="submission" date="2025-08" db="UniProtKB">
        <authorList>
            <consortium name="RefSeq"/>
        </authorList>
    </citation>
    <scope>IDENTIFICATION</scope>
</reference>
<dbReference type="AlphaFoldDB" id="A0A1U8AJ10"/>
<feature type="compositionally biased region" description="Basic and acidic residues" evidence="1">
    <location>
        <begin position="328"/>
        <end position="351"/>
    </location>
</feature>
<dbReference type="KEGG" id="nnu:104603530"/>
<dbReference type="OrthoDB" id="1926966at2759"/>
<protein>
    <submittedName>
        <fullName evidence="3">Uncharacterized protein LOC104603530</fullName>
    </submittedName>
</protein>
<dbReference type="eggNOG" id="ENOG502QT3I">
    <property type="taxonomic scope" value="Eukaryota"/>
</dbReference>
<dbReference type="OMA" id="TGSPLFM"/>
<dbReference type="GeneID" id="104603530"/>
<accession>A0A1U8AJ10</accession>
<feature type="region of interest" description="Disordered" evidence="1">
    <location>
        <begin position="317"/>
        <end position="373"/>
    </location>
</feature>
<proteinExistence type="predicted"/>
<name>A0A1U8AJ10_NELNU</name>
<evidence type="ECO:0000313" key="3">
    <source>
        <dbReference type="RefSeq" id="XP_010265892.1"/>
    </source>
</evidence>
<feature type="compositionally biased region" description="Acidic residues" evidence="1">
    <location>
        <begin position="144"/>
        <end position="154"/>
    </location>
</feature>
<sequence>MKASLKFREDQKPLFRAKVPLCILGLPFQSGISAGDSKELCLNLGTLFESGPSLRIAYRPNDSWNPFSLVLKTGIGNFGSPFSAPMTMSAEFNLLRRGNPSFFIQFKPQFGDFSIKKCTSSPIVLSQSSVFAPKVNPKGKDIDSEAEESVDDGETPSANGVYRPESVSFFAEKVSGFSPEAHDSANAIDGLFSGVEVCARTILPVRNHAILKFRWGLKFPPELKAAFKEDGITRSTAQISLRKIPLMVMRKISVEHVAEEDLKDIPKKVPASLFSSGNVDEAEACFSVKHQLEMMQAENGLLRKAIEDLRTEAGAGKRAPLIGNQDSGKYRDMGRNGGRNDRRGNGDRKSSEFVGGNGTEGDVSEELKKALME</sequence>